<evidence type="ECO:0000313" key="8">
    <source>
        <dbReference type="EMBL" id="TQF13126.1"/>
    </source>
</evidence>
<dbReference type="SUPFAM" id="SSF51556">
    <property type="entry name" value="Metallo-dependent hydrolases"/>
    <property type="match status" value="1"/>
</dbReference>
<dbReference type="Pfam" id="PF01979">
    <property type="entry name" value="Amidohydro_1"/>
    <property type="match status" value="1"/>
</dbReference>
<dbReference type="Gene3D" id="3.20.20.140">
    <property type="entry name" value="Metal-dependent hydrolases"/>
    <property type="match status" value="1"/>
</dbReference>
<dbReference type="NCBIfam" id="TIGR02232">
    <property type="entry name" value="myxo_disulf_rpt"/>
    <property type="match status" value="1"/>
</dbReference>
<dbReference type="InterPro" id="IPR006680">
    <property type="entry name" value="Amidohydro-rel"/>
</dbReference>
<evidence type="ECO:0000259" key="7">
    <source>
        <dbReference type="PROSITE" id="PS51841"/>
    </source>
</evidence>
<keyword evidence="1 6" id="KW-0732">Signal</keyword>
<dbReference type="InterPro" id="IPR003367">
    <property type="entry name" value="Thrombospondin_3-like_rpt"/>
</dbReference>
<dbReference type="InterPro" id="IPR028974">
    <property type="entry name" value="TSP_type-3_rpt"/>
</dbReference>
<name>A0A540WVT9_9BACT</name>
<dbReference type="GO" id="GO:0005509">
    <property type="term" value="F:calcium ion binding"/>
    <property type="evidence" value="ECO:0007669"/>
    <property type="project" value="InterPro"/>
</dbReference>
<feature type="region of interest" description="Disordered" evidence="5">
    <location>
        <begin position="25"/>
        <end position="232"/>
    </location>
</feature>
<feature type="region of interest" description="Disordered" evidence="5">
    <location>
        <begin position="1388"/>
        <end position="1427"/>
    </location>
</feature>
<comment type="caution">
    <text evidence="8">The sequence shown here is derived from an EMBL/GenBank/DDBJ whole genome shotgun (WGS) entry which is preliminary data.</text>
</comment>
<feature type="compositionally biased region" description="Polar residues" evidence="5">
    <location>
        <begin position="1388"/>
        <end position="1408"/>
    </location>
</feature>
<evidence type="ECO:0000256" key="6">
    <source>
        <dbReference type="SAM" id="SignalP"/>
    </source>
</evidence>
<evidence type="ECO:0000256" key="4">
    <source>
        <dbReference type="ARBA" id="ARBA00023157"/>
    </source>
</evidence>
<dbReference type="GO" id="GO:0016787">
    <property type="term" value="F:hydrolase activity"/>
    <property type="evidence" value="ECO:0007669"/>
    <property type="project" value="UniProtKB-KW"/>
</dbReference>
<feature type="domain" description="LTD" evidence="7">
    <location>
        <begin position="1225"/>
        <end position="1358"/>
    </location>
</feature>
<dbReference type="InterPro" id="IPR036415">
    <property type="entry name" value="Lamin_tail_dom_sf"/>
</dbReference>
<dbReference type="InterPro" id="IPR032466">
    <property type="entry name" value="Metal_Hydrolase"/>
</dbReference>
<evidence type="ECO:0000256" key="2">
    <source>
        <dbReference type="ARBA" id="ARBA00022737"/>
    </source>
</evidence>
<dbReference type="Pfam" id="PF00932">
    <property type="entry name" value="LTD"/>
    <property type="match status" value="1"/>
</dbReference>
<keyword evidence="2" id="KW-0677">Repeat</keyword>
<dbReference type="InterPro" id="IPR001322">
    <property type="entry name" value="Lamin_tail_dom"/>
</dbReference>
<dbReference type="SUPFAM" id="SSF103647">
    <property type="entry name" value="TSP type-3 repeat"/>
    <property type="match status" value="2"/>
</dbReference>
<dbReference type="Proteomes" id="UP000315369">
    <property type="component" value="Unassembled WGS sequence"/>
</dbReference>
<dbReference type="InterPro" id="IPR050287">
    <property type="entry name" value="MTA/SAH_deaminase"/>
</dbReference>
<dbReference type="PANTHER" id="PTHR43794">
    <property type="entry name" value="AMINOHYDROLASE SSNA-RELATED"/>
    <property type="match status" value="1"/>
</dbReference>
<dbReference type="Pfam" id="PF02412">
    <property type="entry name" value="TSP_3"/>
    <property type="match status" value="3"/>
</dbReference>
<feature type="region of interest" description="Disordered" evidence="5">
    <location>
        <begin position="692"/>
        <end position="716"/>
    </location>
</feature>
<feature type="signal peptide" evidence="6">
    <location>
        <begin position="1"/>
        <end position="23"/>
    </location>
</feature>
<keyword evidence="9" id="KW-1185">Reference proteome</keyword>
<dbReference type="SUPFAM" id="SSF74853">
    <property type="entry name" value="Lamin A/C globular tail domain"/>
    <property type="match status" value="1"/>
</dbReference>
<evidence type="ECO:0000256" key="3">
    <source>
        <dbReference type="ARBA" id="ARBA00022801"/>
    </source>
</evidence>
<evidence type="ECO:0000256" key="1">
    <source>
        <dbReference type="ARBA" id="ARBA00022729"/>
    </source>
</evidence>
<evidence type="ECO:0000256" key="5">
    <source>
        <dbReference type="SAM" id="MobiDB-lite"/>
    </source>
</evidence>
<dbReference type="GO" id="GO:0007155">
    <property type="term" value="P:cell adhesion"/>
    <property type="evidence" value="ECO:0007669"/>
    <property type="project" value="InterPro"/>
</dbReference>
<dbReference type="PANTHER" id="PTHR43794:SF11">
    <property type="entry name" value="AMIDOHYDROLASE-RELATED DOMAIN-CONTAINING PROTEIN"/>
    <property type="match status" value="1"/>
</dbReference>
<proteinExistence type="predicted"/>
<dbReference type="RefSeq" id="WP_141645155.1">
    <property type="nucleotide sequence ID" value="NZ_VIFM01000111.1"/>
</dbReference>
<reference evidence="8 9" key="1">
    <citation type="submission" date="2019-06" db="EMBL/GenBank/DDBJ databases">
        <authorList>
            <person name="Livingstone P."/>
            <person name="Whitworth D."/>
        </authorList>
    </citation>
    <scope>NUCLEOTIDE SEQUENCE [LARGE SCALE GENOMIC DNA]</scope>
    <source>
        <strain evidence="8 9">AM401</strain>
    </source>
</reference>
<dbReference type="OrthoDB" id="9782972at2"/>
<dbReference type="Gene3D" id="4.10.1080.10">
    <property type="entry name" value="TSP type-3 repeat"/>
    <property type="match status" value="1"/>
</dbReference>
<dbReference type="PROSITE" id="PS51257">
    <property type="entry name" value="PROKAR_LIPOPROTEIN"/>
    <property type="match status" value="1"/>
</dbReference>
<keyword evidence="3 8" id="KW-0378">Hydrolase</keyword>
<feature type="compositionally biased region" description="Polar residues" evidence="5">
    <location>
        <begin position="1415"/>
        <end position="1427"/>
    </location>
</feature>
<sequence>MSWSFRQLLAPLTALLLVVSACDGDDPPSNPVCGNGVVESGERCDDGNTTNGDGCERSCQPTPDAGTDAGPTVPDAGEPDAGEPDAGPVETDAGTDSGTDAGPVETDAGTDAGQVETDAGPVETDAGIDAGPGETDAGPVETDAGTDAGPVETDAGTDAGPVETDAGTDAGPVETDAGTDAGPVETDAGTDAGPVETDAGTDAGTGEPDAGSGSDAGTDAGSGETVVMCPAANLPPPPTGSCSVESGGAARLFTGIILAPDKVYQGGQMLVDSAGIIQCVSCDCSQTPGASTATRVTCPQAVVSPGLINSHDHITFQAAPYVATGSTVEERYEHRHDWREGNNGHTRISAGGTTNADGIRWGELRQVIAGTTSIAGSGGAKGLLRNLDAPNLSETGSNQEGLGAGSGANYQTFPLSDSDGREVASGCGYAGIDTPSDIPAASAYLPHIAEGIEGTARNEFLCLSGQQSGGQDILSPRTAIVHGIGLRAADISMISGKGSSLVWSPRSNIGLYGDTAAVPLYKSLGVNIALGTDWLRSGSMNVLRELRCADSLDSDYFNNSLTDAETWAMVTGNAAHAFQATNTGALAPGKLADVAIFRLNGHVDSPYRAVIMAEPADVVLTMRGGTPLYGEAAVVTALGGASCDTLDVCGAMRSVCLQSEISTSLDTLRSRNNGAYPLFSCTVPASEPVCEPRRASTDSRYPASVTGSTVYSGDPTGTDVDGDGISDAQDNCPAVFNPVRPMDQGLQRDEDGDNVGDACDVCPLNANTTLCARPNPNDSDADGVINAVDNCPGVPNADQSDADGDGRGDVCDICASPNPGDTACPLSIYQVKEPAPGGGSAWVGQRVGLSNVTVTGVGSTGYFVQVNPLDQGYQGADYSGVFVFTRTAPPSNVVAGVRVNVDGTVANYFGQLQIATPTATIVSQGSTLPAPQVVTPAEIATGGLRAGPLEGVLVRVSQVDVTNIAPAPGGGESAPTSEFEVNGSLRINDYLYAYPMPALGDRFFSITGVLELRNDHSKIEPRSAADLVPAGTGEATLASLAPTGVFVRSGSSGPTFPEPLTVTLSGPALQDTVVTVASSSPAVTVEGGQVMIPAGQRFAVVILSADASQDPDVQKATLTASLGGVTRDALVQVLAADQPAALAQLSPEVAVVTGGSAFAFTVTLDVPPAVDTTVYLEVQPASLGAVPAEVIVRADTLSAKFDLVAANASGEGLVVATLDGQTVSAQLRVTDAPTGADHIVISEAAPAGAGNANDEFIELFNPTATAVDLSGWKVQYKRAIGGTYLSTTLPAGAIIQPRGFYLVVHGQYAGAVSGDASWGTVFSMQASASGGGNLRIGPPGLGVNVNDPATVDAVAYGTGDAPEGTTFSSMPAAAGSFERKASISSTAATMENGSDATAGNGYDSQDNASDFILRTTRQPQNSSSATE</sequence>
<feature type="chain" id="PRO_5021937354" evidence="6">
    <location>
        <begin position="24"/>
        <end position="1427"/>
    </location>
</feature>
<organism evidence="8 9">
    <name type="scientific">Myxococcus llanfairpwllgwyngyllgogerychwyrndrobwllllantysiliogogogochensis</name>
    <dbReference type="NCBI Taxonomy" id="2590453"/>
    <lineage>
        <taxon>Bacteria</taxon>
        <taxon>Pseudomonadati</taxon>
        <taxon>Myxococcota</taxon>
        <taxon>Myxococcia</taxon>
        <taxon>Myxococcales</taxon>
        <taxon>Cystobacterineae</taxon>
        <taxon>Myxococcaceae</taxon>
        <taxon>Myxococcus</taxon>
    </lineage>
</organism>
<dbReference type="InterPro" id="IPR011936">
    <property type="entry name" value="Myxo_disulph_rpt"/>
</dbReference>
<feature type="compositionally biased region" description="Low complexity" evidence="5">
    <location>
        <begin position="209"/>
        <end position="223"/>
    </location>
</feature>
<evidence type="ECO:0000313" key="9">
    <source>
        <dbReference type="Proteomes" id="UP000315369"/>
    </source>
</evidence>
<dbReference type="PROSITE" id="PS51841">
    <property type="entry name" value="LTD"/>
    <property type="match status" value="1"/>
</dbReference>
<accession>A0A540WVT9</accession>
<dbReference type="Gene3D" id="2.60.40.1260">
    <property type="entry name" value="Lamin Tail domain"/>
    <property type="match status" value="1"/>
</dbReference>
<dbReference type="EMBL" id="VIFM01000111">
    <property type="protein sequence ID" value="TQF13126.1"/>
    <property type="molecule type" value="Genomic_DNA"/>
</dbReference>
<gene>
    <name evidence="8" type="ORF">FJV41_25515</name>
</gene>
<keyword evidence="4" id="KW-1015">Disulfide bond</keyword>
<protein>
    <submittedName>
        <fullName evidence="8">Amidohydrolase family protein</fullName>
    </submittedName>
</protein>